<feature type="domain" description="HTH araC/xylS-type" evidence="4">
    <location>
        <begin position="225"/>
        <end position="323"/>
    </location>
</feature>
<dbReference type="InterPro" id="IPR052158">
    <property type="entry name" value="INH-QAR"/>
</dbReference>
<evidence type="ECO:0000313" key="5">
    <source>
        <dbReference type="EMBL" id="MET1489667.1"/>
    </source>
</evidence>
<evidence type="ECO:0000313" key="6">
    <source>
        <dbReference type="Proteomes" id="UP001548590"/>
    </source>
</evidence>
<dbReference type="InterPro" id="IPR002818">
    <property type="entry name" value="DJ-1/PfpI"/>
</dbReference>
<keyword evidence="2" id="KW-0238">DNA-binding</keyword>
<dbReference type="EMBL" id="JBEWLZ010000003">
    <property type="protein sequence ID" value="MET1489667.1"/>
    <property type="molecule type" value="Genomic_DNA"/>
</dbReference>
<dbReference type="Pfam" id="PF12833">
    <property type="entry name" value="HTH_18"/>
    <property type="match status" value="1"/>
</dbReference>
<dbReference type="PANTHER" id="PTHR43130:SF3">
    <property type="entry name" value="HTH-TYPE TRANSCRIPTIONAL REGULATOR RV1931C"/>
    <property type="match status" value="1"/>
</dbReference>
<comment type="caution">
    <text evidence="5">The sequence shown here is derived from an EMBL/GenBank/DDBJ whole genome shotgun (WGS) entry which is preliminary data.</text>
</comment>
<evidence type="ECO:0000256" key="1">
    <source>
        <dbReference type="ARBA" id="ARBA00023015"/>
    </source>
</evidence>
<reference evidence="5 6" key="1">
    <citation type="submission" date="2024-07" db="EMBL/GenBank/DDBJ databases">
        <title>Uliginosibacterium paludis KCTC:42655.</title>
        <authorList>
            <person name="Kim M.K."/>
        </authorList>
    </citation>
    <scope>NUCLEOTIDE SEQUENCE [LARGE SCALE GENOMIC DNA]</scope>
    <source>
        <strain evidence="5 6">KCTC 42655</strain>
    </source>
</reference>
<dbReference type="SUPFAM" id="SSF46689">
    <property type="entry name" value="Homeodomain-like"/>
    <property type="match status" value="2"/>
</dbReference>
<sequence length="337" mass="36605">MESGSFAPEDLIGPLVVALVYDGLCTFEFAIVAEVFGLSRPEMGRDWYRYASAAIEPGPLRAHGGLTLAATAGLDLLDRADLIVVPGWKGAAVPVPATLADRLRRAWERGARLASICSGAFVLAATGLLDGRRAATHWRYAELLKARHPEIEVDASVLYVEEGRVYTSAGSAAGIDLMLHIIRQDYGVDAASSVARRLVMPPHRGGGQAQFIERPVPADRDDRLAGALDIIRAQLNADWPVERMAGLLAVSPRSFFRRFLDATGMTPGQWLIDQRISQARRLLETTRLPVERVAAEAGFGSVQVLRHHFRERLAVSPREYRKSFAAPGSGSTGASRS</sequence>
<dbReference type="Gene3D" id="1.10.10.60">
    <property type="entry name" value="Homeodomain-like"/>
    <property type="match status" value="1"/>
</dbReference>
<dbReference type="CDD" id="cd03137">
    <property type="entry name" value="GATase1_AraC_1"/>
    <property type="match status" value="1"/>
</dbReference>
<evidence type="ECO:0000259" key="4">
    <source>
        <dbReference type="PROSITE" id="PS01124"/>
    </source>
</evidence>
<evidence type="ECO:0000256" key="2">
    <source>
        <dbReference type="ARBA" id="ARBA00023125"/>
    </source>
</evidence>
<dbReference type="InterPro" id="IPR018062">
    <property type="entry name" value="HTH_AraC-typ_CS"/>
</dbReference>
<dbReference type="SMART" id="SM00342">
    <property type="entry name" value="HTH_ARAC"/>
    <property type="match status" value="1"/>
</dbReference>
<accession>A0ABV2CP36</accession>
<dbReference type="RefSeq" id="WP_345925074.1">
    <property type="nucleotide sequence ID" value="NZ_JBDIVF010000002.1"/>
</dbReference>
<protein>
    <submittedName>
        <fullName evidence="5">Transcriptional regulator FtrA</fullName>
    </submittedName>
</protein>
<dbReference type="InterPro" id="IPR018060">
    <property type="entry name" value="HTH_AraC"/>
</dbReference>
<dbReference type="Proteomes" id="UP001548590">
    <property type="component" value="Unassembled WGS sequence"/>
</dbReference>
<dbReference type="SUPFAM" id="SSF52317">
    <property type="entry name" value="Class I glutamine amidotransferase-like"/>
    <property type="match status" value="1"/>
</dbReference>
<keyword evidence="3" id="KW-0804">Transcription</keyword>
<dbReference type="PROSITE" id="PS00041">
    <property type="entry name" value="HTH_ARAC_FAMILY_1"/>
    <property type="match status" value="1"/>
</dbReference>
<dbReference type="PANTHER" id="PTHR43130">
    <property type="entry name" value="ARAC-FAMILY TRANSCRIPTIONAL REGULATOR"/>
    <property type="match status" value="1"/>
</dbReference>
<proteinExistence type="predicted"/>
<gene>
    <name evidence="5" type="primary">ftrA</name>
    <name evidence="5" type="ORF">ABVT11_07495</name>
</gene>
<dbReference type="Gene3D" id="3.40.50.880">
    <property type="match status" value="1"/>
</dbReference>
<dbReference type="Pfam" id="PF01965">
    <property type="entry name" value="DJ-1_PfpI"/>
    <property type="match status" value="1"/>
</dbReference>
<evidence type="ECO:0000256" key="3">
    <source>
        <dbReference type="ARBA" id="ARBA00023163"/>
    </source>
</evidence>
<name>A0ABV2CP36_9RHOO</name>
<dbReference type="InterPro" id="IPR009057">
    <property type="entry name" value="Homeodomain-like_sf"/>
</dbReference>
<keyword evidence="1" id="KW-0805">Transcription regulation</keyword>
<dbReference type="PROSITE" id="PS01124">
    <property type="entry name" value="HTH_ARAC_FAMILY_2"/>
    <property type="match status" value="1"/>
</dbReference>
<organism evidence="5 6">
    <name type="scientific">Uliginosibacterium paludis</name>
    <dbReference type="NCBI Taxonomy" id="1615952"/>
    <lineage>
        <taxon>Bacteria</taxon>
        <taxon>Pseudomonadati</taxon>
        <taxon>Pseudomonadota</taxon>
        <taxon>Betaproteobacteria</taxon>
        <taxon>Rhodocyclales</taxon>
        <taxon>Zoogloeaceae</taxon>
        <taxon>Uliginosibacterium</taxon>
    </lineage>
</organism>
<dbReference type="NCBIfam" id="NF006902">
    <property type="entry name" value="PRK09393.1"/>
    <property type="match status" value="1"/>
</dbReference>
<dbReference type="InterPro" id="IPR029062">
    <property type="entry name" value="Class_I_gatase-like"/>
</dbReference>
<keyword evidence="6" id="KW-1185">Reference proteome</keyword>